<reference evidence="3 4" key="1">
    <citation type="journal article" date="2018" name="Evol. Lett.">
        <title>Horizontal gene cluster transfer increased hallucinogenic mushroom diversity.</title>
        <authorList>
            <person name="Reynolds H.T."/>
            <person name="Vijayakumar V."/>
            <person name="Gluck-Thaler E."/>
            <person name="Korotkin H.B."/>
            <person name="Matheny P.B."/>
            <person name="Slot J.C."/>
        </authorList>
    </citation>
    <scope>NUCLEOTIDE SEQUENCE [LARGE SCALE GENOMIC DNA]</scope>
    <source>
        <strain evidence="3 4">SRW20</strain>
    </source>
</reference>
<evidence type="ECO:0000256" key="2">
    <source>
        <dbReference type="SAM" id="MobiDB-lite"/>
    </source>
</evidence>
<accession>A0A409VYG6</accession>
<feature type="coiled-coil region" evidence="1">
    <location>
        <begin position="151"/>
        <end position="193"/>
    </location>
</feature>
<keyword evidence="1" id="KW-0175">Coiled coil</keyword>
<dbReference type="InterPro" id="IPR059179">
    <property type="entry name" value="MLKL-like_MCAfunc"/>
</dbReference>
<dbReference type="EMBL" id="NHYE01005508">
    <property type="protein sequence ID" value="PPQ71295.1"/>
    <property type="molecule type" value="Genomic_DNA"/>
</dbReference>
<evidence type="ECO:0000313" key="3">
    <source>
        <dbReference type="EMBL" id="PPQ71295.1"/>
    </source>
</evidence>
<dbReference type="Proteomes" id="UP000284706">
    <property type="component" value="Unassembled WGS sequence"/>
</dbReference>
<dbReference type="InParanoid" id="A0A409VYG6"/>
<evidence type="ECO:0000256" key="1">
    <source>
        <dbReference type="SAM" id="Coils"/>
    </source>
</evidence>
<comment type="caution">
    <text evidence="3">The sequence shown here is derived from an EMBL/GenBank/DDBJ whole genome shotgun (WGS) entry which is preliminary data.</text>
</comment>
<keyword evidence="4" id="KW-1185">Reference proteome</keyword>
<feature type="region of interest" description="Disordered" evidence="2">
    <location>
        <begin position="197"/>
        <end position="256"/>
    </location>
</feature>
<organism evidence="3 4">
    <name type="scientific">Gymnopilus dilepis</name>
    <dbReference type="NCBI Taxonomy" id="231916"/>
    <lineage>
        <taxon>Eukaryota</taxon>
        <taxon>Fungi</taxon>
        <taxon>Dikarya</taxon>
        <taxon>Basidiomycota</taxon>
        <taxon>Agaricomycotina</taxon>
        <taxon>Agaricomycetes</taxon>
        <taxon>Agaricomycetidae</taxon>
        <taxon>Agaricales</taxon>
        <taxon>Agaricineae</taxon>
        <taxon>Hymenogastraceae</taxon>
        <taxon>Gymnopilus</taxon>
    </lineage>
</organism>
<dbReference type="AlphaFoldDB" id="A0A409VYG6"/>
<dbReference type="CDD" id="cd21037">
    <property type="entry name" value="MLKL_NTD"/>
    <property type="match status" value="1"/>
</dbReference>
<protein>
    <submittedName>
        <fullName evidence="3">Uncharacterized protein</fullName>
    </submittedName>
</protein>
<proteinExistence type="predicted"/>
<name>A0A409VYG6_9AGAR</name>
<dbReference type="STRING" id="231916.A0A409VYG6"/>
<gene>
    <name evidence="3" type="ORF">CVT26_011945</name>
</gene>
<evidence type="ECO:0000313" key="4">
    <source>
        <dbReference type="Proteomes" id="UP000284706"/>
    </source>
</evidence>
<dbReference type="OrthoDB" id="192148at2759"/>
<sequence>MSDIALEGFRVVLEATRDLPAVPFLREAASIALRILDIARAVRSQSRAFDDLATDACSIVQTIVVECQNIAMEGRELPQRLHIHIASLARNLSTIEKFARKKVGRGTIKKIILHSKDLAEISRYRQVLRQSLDVFGIQTSISIQANLHHVMDSIQQQNAEVTANLQHQEDVRRRQEEELLSRLEILRIQEEERNTWLSDGTETLQGSDQEDSESHPDSVQQSQHRTKKRETKSSTEQKPHPCSKKGHHHGDDFSYQSYSRYPTDGSFYETFTHPSSPYAFSGFYPTPFFIPGLFPTMPNISGGSVSMGESNTVLTNYNCGNITNTVITDSMNSHSSKKKIVRVEYDSSGDEY</sequence>
<feature type="compositionally biased region" description="Polar residues" evidence="2">
    <location>
        <begin position="197"/>
        <end position="207"/>
    </location>
</feature>